<evidence type="ECO:0000313" key="1">
    <source>
        <dbReference type="EMBL" id="KAA6381787.1"/>
    </source>
</evidence>
<dbReference type="AlphaFoldDB" id="A0A5J4VGR0"/>
<sequence length="75" mass="8659">MSIENFTEEDLKFLTPTFHIAWSGTDSKNKPLMSEDETLLNYRLFSVANFGKSVYSSSKDFVIETYEKAKEKIPI</sequence>
<organism evidence="1 2">
    <name type="scientific">Streblomastix strix</name>
    <dbReference type="NCBI Taxonomy" id="222440"/>
    <lineage>
        <taxon>Eukaryota</taxon>
        <taxon>Metamonada</taxon>
        <taxon>Preaxostyla</taxon>
        <taxon>Oxymonadida</taxon>
        <taxon>Streblomastigidae</taxon>
        <taxon>Streblomastix</taxon>
    </lineage>
</organism>
<comment type="caution">
    <text evidence="1">The sequence shown here is derived from an EMBL/GenBank/DDBJ whole genome shotgun (WGS) entry which is preliminary data.</text>
</comment>
<proteinExistence type="predicted"/>
<reference evidence="1 2" key="1">
    <citation type="submission" date="2019-03" db="EMBL/GenBank/DDBJ databases">
        <title>Single cell metagenomics reveals metabolic interactions within the superorganism composed of flagellate Streblomastix strix and complex community of Bacteroidetes bacteria on its surface.</title>
        <authorList>
            <person name="Treitli S.C."/>
            <person name="Kolisko M."/>
            <person name="Husnik F."/>
            <person name="Keeling P."/>
            <person name="Hampl V."/>
        </authorList>
    </citation>
    <scope>NUCLEOTIDE SEQUENCE [LARGE SCALE GENOMIC DNA]</scope>
    <source>
        <strain evidence="1">ST1C</strain>
    </source>
</reference>
<name>A0A5J4VGR0_9EUKA</name>
<accession>A0A5J4VGR0</accession>
<gene>
    <name evidence="1" type="ORF">EZS28_022688</name>
</gene>
<dbReference type="Proteomes" id="UP000324800">
    <property type="component" value="Unassembled WGS sequence"/>
</dbReference>
<protein>
    <submittedName>
        <fullName evidence="1">Uncharacterized protein</fullName>
    </submittedName>
</protein>
<dbReference type="EMBL" id="SNRW01007128">
    <property type="protein sequence ID" value="KAA6381787.1"/>
    <property type="molecule type" value="Genomic_DNA"/>
</dbReference>
<evidence type="ECO:0000313" key="2">
    <source>
        <dbReference type="Proteomes" id="UP000324800"/>
    </source>
</evidence>